<accession>A0A8J8N982</accession>
<evidence type="ECO:0000313" key="2">
    <source>
        <dbReference type="Proteomes" id="UP000785679"/>
    </source>
</evidence>
<dbReference type="AlphaFoldDB" id="A0A8J8N982"/>
<keyword evidence="2" id="KW-1185">Reference proteome</keyword>
<comment type="caution">
    <text evidence="1">The sequence shown here is derived from an EMBL/GenBank/DDBJ whole genome shotgun (WGS) entry which is preliminary data.</text>
</comment>
<evidence type="ECO:0000313" key="1">
    <source>
        <dbReference type="EMBL" id="TNV70659.1"/>
    </source>
</evidence>
<reference evidence="1" key="1">
    <citation type="submission" date="2019-06" db="EMBL/GenBank/DDBJ databases">
        <authorList>
            <person name="Zheng W."/>
        </authorList>
    </citation>
    <scope>NUCLEOTIDE SEQUENCE</scope>
    <source>
        <strain evidence="1">QDHG01</strain>
    </source>
</reference>
<name>A0A8J8N982_HALGN</name>
<sequence>MSHLNLTPSQVEELCPQHPGETLIAFDRGQNKLLCNRCIWEIQLNEEDINITFTSLIAADINEMLTSQYAQYNMSKEQFRSDVQQKSVVEGQAQS</sequence>
<proteinExistence type="predicted"/>
<protein>
    <submittedName>
        <fullName evidence="1">Uncharacterized protein</fullName>
    </submittedName>
</protein>
<organism evidence="1 2">
    <name type="scientific">Halteria grandinella</name>
    <dbReference type="NCBI Taxonomy" id="5974"/>
    <lineage>
        <taxon>Eukaryota</taxon>
        <taxon>Sar</taxon>
        <taxon>Alveolata</taxon>
        <taxon>Ciliophora</taxon>
        <taxon>Intramacronucleata</taxon>
        <taxon>Spirotrichea</taxon>
        <taxon>Stichotrichia</taxon>
        <taxon>Sporadotrichida</taxon>
        <taxon>Halteriidae</taxon>
        <taxon>Halteria</taxon>
    </lineage>
</organism>
<dbReference type="Proteomes" id="UP000785679">
    <property type="component" value="Unassembled WGS sequence"/>
</dbReference>
<gene>
    <name evidence="1" type="ORF">FGO68_gene14527</name>
</gene>
<dbReference type="EMBL" id="RRYP01034206">
    <property type="protein sequence ID" value="TNV70659.1"/>
    <property type="molecule type" value="Genomic_DNA"/>
</dbReference>